<dbReference type="Pfam" id="PF02929">
    <property type="entry name" value="Bgal_small_N"/>
    <property type="match status" value="1"/>
</dbReference>
<dbReference type="Gene3D" id="2.60.120.260">
    <property type="entry name" value="Galactose-binding domain-like"/>
    <property type="match status" value="1"/>
</dbReference>
<dbReference type="InterPro" id="IPR036156">
    <property type="entry name" value="Beta-gal/glucu_dom_sf"/>
</dbReference>
<name>A0A1I0RTE4_9BACT</name>
<dbReference type="InterPro" id="IPR006102">
    <property type="entry name" value="Ig-like_GH2"/>
</dbReference>
<evidence type="ECO:0000256" key="5">
    <source>
        <dbReference type="ARBA" id="ARBA00012756"/>
    </source>
</evidence>
<dbReference type="AlphaFoldDB" id="A0A1I0RTE4"/>
<dbReference type="PANTHER" id="PTHR46323">
    <property type="entry name" value="BETA-GALACTOSIDASE"/>
    <property type="match status" value="1"/>
</dbReference>
<evidence type="ECO:0000256" key="10">
    <source>
        <dbReference type="SAM" id="SignalP"/>
    </source>
</evidence>
<dbReference type="Pfam" id="PF00703">
    <property type="entry name" value="Glyco_hydro_2"/>
    <property type="match status" value="1"/>
</dbReference>
<feature type="domain" description="Glycosyl hydrolases family 2 sugar binding" evidence="13">
    <location>
        <begin position="55"/>
        <end position="164"/>
    </location>
</feature>
<accession>A0A1I0RTE4</accession>
<dbReference type="InterPro" id="IPR004199">
    <property type="entry name" value="B-gal_small/dom_5"/>
</dbReference>
<reference evidence="16" key="1">
    <citation type="submission" date="2016-10" db="EMBL/GenBank/DDBJ databases">
        <authorList>
            <person name="Varghese N."/>
            <person name="Submissions S."/>
        </authorList>
    </citation>
    <scope>NUCLEOTIDE SEQUENCE [LARGE SCALE GENOMIC DNA]</scope>
    <source>
        <strain evidence="16">DSM 3695</strain>
    </source>
</reference>
<evidence type="ECO:0000256" key="7">
    <source>
        <dbReference type="ARBA" id="ARBA00022837"/>
    </source>
</evidence>
<evidence type="ECO:0000313" key="16">
    <source>
        <dbReference type="Proteomes" id="UP000199310"/>
    </source>
</evidence>
<evidence type="ECO:0000256" key="4">
    <source>
        <dbReference type="ARBA" id="ARBA00011245"/>
    </source>
</evidence>
<evidence type="ECO:0000256" key="9">
    <source>
        <dbReference type="ARBA" id="ARBA00032230"/>
    </source>
</evidence>
<keyword evidence="8" id="KW-0326">Glycosidase</keyword>
<dbReference type="GO" id="GO:0004565">
    <property type="term" value="F:beta-galactosidase activity"/>
    <property type="evidence" value="ECO:0007669"/>
    <property type="project" value="UniProtKB-EC"/>
</dbReference>
<evidence type="ECO:0000256" key="2">
    <source>
        <dbReference type="ARBA" id="ARBA00001913"/>
    </source>
</evidence>
<dbReference type="InterPro" id="IPR013783">
    <property type="entry name" value="Ig-like_fold"/>
</dbReference>
<evidence type="ECO:0000256" key="1">
    <source>
        <dbReference type="ARBA" id="ARBA00001412"/>
    </source>
</evidence>
<dbReference type="Pfam" id="PF02836">
    <property type="entry name" value="Glyco_hydro_2_C"/>
    <property type="match status" value="1"/>
</dbReference>
<dbReference type="Gene3D" id="3.20.20.80">
    <property type="entry name" value="Glycosidases"/>
    <property type="match status" value="1"/>
</dbReference>
<dbReference type="SUPFAM" id="SSF49303">
    <property type="entry name" value="beta-Galactosidase/glucuronidase domain"/>
    <property type="match status" value="1"/>
</dbReference>
<dbReference type="SUPFAM" id="SSF51445">
    <property type="entry name" value="(Trans)glycosidases"/>
    <property type="match status" value="1"/>
</dbReference>
<proteinExistence type="inferred from homology"/>
<evidence type="ECO:0000313" key="15">
    <source>
        <dbReference type="EMBL" id="SEW44467.1"/>
    </source>
</evidence>
<dbReference type="InterPro" id="IPR014718">
    <property type="entry name" value="GH-type_carb-bd"/>
</dbReference>
<dbReference type="GO" id="GO:0030246">
    <property type="term" value="F:carbohydrate binding"/>
    <property type="evidence" value="ECO:0007669"/>
    <property type="project" value="InterPro"/>
</dbReference>
<dbReference type="InterPro" id="IPR017853">
    <property type="entry name" value="GH"/>
</dbReference>
<comment type="subunit">
    <text evidence="4">Monomer.</text>
</comment>
<keyword evidence="16" id="KW-1185">Reference proteome</keyword>
<dbReference type="InterPro" id="IPR008979">
    <property type="entry name" value="Galactose-bd-like_sf"/>
</dbReference>
<gene>
    <name evidence="15" type="ORF">SAMN04488122_3333</name>
</gene>
<evidence type="ECO:0000259" key="11">
    <source>
        <dbReference type="Pfam" id="PF00703"/>
    </source>
</evidence>
<sequence>MKKSLLTLIGATLFLSAAAQTQRLSPRPQEVVSLNGEWSFQGQYPIHVPGEWTMQGFTIQEGETAVYRHALNIPASWKGQRIKLRFDAVSSHALVTVNGVKVGEHEGGFVPFEMDITNALRGANDTLTVAVQALTISDYLACTSQYAVHTVGGLLRKVTMFALPPVNLADISINTTFDAQYKNATLHISAAIGNESTSPENASLRFTLTDANGKTVLSPGNTPETRISPADLFTKDVSFPVRAPQQWTPEHPYLYQLQVALLKNGQPTETAVYKVGFRQVQVKGNELLVNGKPVKLRGVNKHDVHPLTGRSITPALTREDALLFRNANCNYIRTSHYPPSEEFLEAADELGLFVESEAALTWIQHGASPIWKLWNYKDEKFLPYMIQANADNIQAGKNHPSVIIWSLGNESYWSPLWEKVLAFVKKTDPSRPTTFHDQCWGGFNNAHSKADIAVYHYPGINGPAHAAKSERPVLFGEYAHLSCYNRRELLTDPGIRSAYNAPLVTFYDSIYHYKGNLGGAIWSGIDDIFHLPGGEIVGYGPWGPIDAWRRPKPEYAGVKKAYSPVKVLGVKEHTDYLELTLQNRYDFTSLKDVKIEADGQPLSSAIAAGNTGILRVPRKNNTPVHLTFTDPRGFVCAEELFGQTAPAPVARPTYAVSWTENNGAYFVQQGPYHYTISKTKGIITSLRKAQDTLLRQGPVFCVVPTNSDDGGKPNVAGETYQNNIYPLKNYPLYTIFADQTHISQSAAGVKIDVDVTYTSGKGKQSYLFTPAGELITEYEVAYNGEDTIPYQYGLLLQLPKRFETLQWARKGEFTVYDSSDIGRNNGVAHLEAKQLNGVEAFGVQPSALWKDDANEMGSNDFRSTKRFIYTAALSDQSGNTLRVLSDSKQHSRSWLQDAAIQWLIADYTNNGSEPFYGSPHSDGKVNIKNKTLKGKLTISLP</sequence>
<evidence type="ECO:0000256" key="6">
    <source>
        <dbReference type="ARBA" id="ARBA00022801"/>
    </source>
</evidence>
<dbReference type="PRINTS" id="PR00132">
    <property type="entry name" value="GLHYDRLASE2"/>
</dbReference>
<dbReference type="PANTHER" id="PTHR46323:SF2">
    <property type="entry name" value="BETA-GALACTOSIDASE"/>
    <property type="match status" value="1"/>
</dbReference>
<keyword evidence="10" id="KW-0732">Signal</keyword>
<evidence type="ECO:0000259" key="13">
    <source>
        <dbReference type="Pfam" id="PF02837"/>
    </source>
</evidence>
<dbReference type="SUPFAM" id="SSF49785">
    <property type="entry name" value="Galactose-binding domain-like"/>
    <property type="match status" value="1"/>
</dbReference>
<protein>
    <recommendedName>
        <fullName evidence="5">beta-galactosidase</fullName>
        <ecNumber evidence="5">3.2.1.23</ecNumber>
    </recommendedName>
    <alternativeName>
        <fullName evidence="9">Lactase</fullName>
    </alternativeName>
</protein>
<dbReference type="Gene3D" id="2.70.98.10">
    <property type="match status" value="1"/>
</dbReference>
<dbReference type="EC" id="3.2.1.23" evidence="5"/>
<feature type="domain" description="Glycoside hydrolase family 2 catalytic" evidence="12">
    <location>
        <begin position="280"/>
        <end position="481"/>
    </location>
</feature>
<dbReference type="OrthoDB" id="9801077at2"/>
<evidence type="ECO:0000256" key="8">
    <source>
        <dbReference type="ARBA" id="ARBA00023295"/>
    </source>
</evidence>
<dbReference type="Gene3D" id="2.60.40.10">
    <property type="entry name" value="Immunoglobulins"/>
    <property type="match status" value="1"/>
</dbReference>
<dbReference type="InterPro" id="IPR006103">
    <property type="entry name" value="Glyco_hydro_2_cat"/>
</dbReference>
<dbReference type="SUPFAM" id="SSF74650">
    <property type="entry name" value="Galactose mutarotase-like"/>
    <property type="match status" value="1"/>
</dbReference>
<keyword evidence="7" id="KW-0106">Calcium</keyword>
<evidence type="ECO:0000259" key="12">
    <source>
        <dbReference type="Pfam" id="PF02836"/>
    </source>
</evidence>
<organism evidence="15 16">
    <name type="scientific">Chitinophaga arvensicola</name>
    <dbReference type="NCBI Taxonomy" id="29529"/>
    <lineage>
        <taxon>Bacteria</taxon>
        <taxon>Pseudomonadati</taxon>
        <taxon>Bacteroidota</taxon>
        <taxon>Chitinophagia</taxon>
        <taxon>Chitinophagales</taxon>
        <taxon>Chitinophagaceae</taxon>
        <taxon>Chitinophaga</taxon>
    </lineage>
</organism>
<dbReference type="InterPro" id="IPR011013">
    <property type="entry name" value="Gal_mutarotase_sf_dom"/>
</dbReference>
<dbReference type="InterPro" id="IPR006104">
    <property type="entry name" value="Glyco_hydro_2_N"/>
</dbReference>
<dbReference type="Proteomes" id="UP000199310">
    <property type="component" value="Unassembled WGS sequence"/>
</dbReference>
<feature type="signal peptide" evidence="10">
    <location>
        <begin position="1"/>
        <end position="19"/>
    </location>
</feature>
<comment type="similarity">
    <text evidence="3">Belongs to the glycosyl hydrolase 2 family.</text>
</comment>
<comment type="catalytic activity">
    <reaction evidence="1">
        <text>Hydrolysis of terminal non-reducing beta-D-galactose residues in beta-D-galactosides.</text>
        <dbReference type="EC" id="3.2.1.23"/>
    </reaction>
</comment>
<dbReference type="Pfam" id="PF02837">
    <property type="entry name" value="Glyco_hydro_2_N"/>
    <property type="match status" value="1"/>
</dbReference>
<dbReference type="STRING" id="29529.SAMN04488122_3333"/>
<feature type="domain" description="Glycoside hydrolase family 2 immunoglobulin-like beta-sandwich" evidence="11">
    <location>
        <begin position="167"/>
        <end position="278"/>
    </location>
</feature>
<dbReference type="EMBL" id="FOJG01000001">
    <property type="protein sequence ID" value="SEW44467.1"/>
    <property type="molecule type" value="Genomic_DNA"/>
</dbReference>
<feature type="domain" description="Beta galactosidase small chain/" evidence="14">
    <location>
        <begin position="672"/>
        <end position="816"/>
    </location>
</feature>
<keyword evidence="6" id="KW-0378">Hydrolase</keyword>
<feature type="chain" id="PRO_5011663752" description="beta-galactosidase" evidence="10">
    <location>
        <begin position="20"/>
        <end position="941"/>
    </location>
</feature>
<evidence type="ECO:0000256" key="3">
    <source>
        <dbReference type="ARBA" id="ARBA00007401"/>
    </source>
</evidence>
<dbReference type="RefSeq" id="WP_089896571.1">
    <property type="nucleotide sequence ID" value="NZ_FOJG01000001.1"/>
</dbReference>
<dbReference type="GO" id="GO:0005990">
    <property type="term" value="P:lactose catabolic process"/>
    <property type="evidence" value="ECO:0007669"/>
    <property type="project" value="TreeGrafter"/>
</dbReference>
<dbReference type="GO" id="GO:0009341">
    <property type="term" value="C:beta-galactosidase complex"/>
    <property type="evidence" value="ECO:0007669"/>
    <property type="project" value="InterPro"/>
</dbReference>
<evidence type="ECO:0000259" key="14">
    <source>
        <dbReference type="Pfam" id="PF02929"/>
    </source>
</evidence>
<comment type="cofactor">
    <cofactor evidence="2">
        <name>Ca(2+)</name>
        <dbReference type="ChEBI" id="CHEBI:29108"/>
    </cofactor>
</comment>
<dbReference type="InterPro" id="IPR050347">
    <property type="entry name" value="Bact_Beta-galactosidase"/>
</dbReference>
<dbReference type="InterPro" id="IPR006101">
    <property type="entry name" value="Glyco_hydro_2"/>
</dbReference>